<dbReference type="InterPro" id="IPR011042">
    <property type="entry name" value="6-blade_b-propeller_TolB-like"/>
</dbReference>
<dbReference type="EMBL" id="JXYS01000028">
    <property type="protein sequence ID" value="KJF17873.1"/>
    <property type="molecule type" value="Genomic_DNA"/>
</dbReference>
<evidence type="ECO:0000259" key="3">
    <source>
        <dbReference type="Pfam" id="PF00326"/>
    </source>
</evidence>
<reference evidence="4 5" key="1">
    <citation type="submission" date="2015-01" db="EMBL/GenBank/DDBJ databases">
        <title>Draft genome of the acidophilic iron oxidizer Acidithrix ferrooxidans strain Py-F3.</title>
        <authorList>
            <person name="Poehlein A."/>
            <person name="Eisen S."/>
            <person name="Schloemann M."/>
            <person name="Johnson B.D."/>
            <person name="Daniel R."/>
            <person name="Muehling M."/>
        </authorList>
    </citation>
    <scope>NUCLEOTIDE SEQUENCE [LARGE SCALE GENOMIC DNA]</scope>
    <source>
        <strain evidence="4 5">Py-F3</strain>
    </source>
</reference>
<dbReference type="Gene3D" id="2.120.10.30">
    <property type="entry name" value="TolB, C-terminal domain"/>
    <property type="match status" value="1"/>
</dbReference>
<dbReference type="InterPro" id="IPR001375">
    <property type="entry name" value="Peptidase_S9_cat"/>
</dbReference>
<dbReference type="InterPro" id="IPR029058">
    <property type="entry name" value="AB_hydrolase_fold"/>
</dbReference>
<evidence type="ECO:0000313" key="5">
    <source>
        <dbReference type="Proteomes" id="UP000032360"/>
    </source>
</evidence>
<keyword evidence="5" id="KW-1185">Reference proteome</keyword>
<dbReference type="GO" id="GO:0006508">
    <property type="term" value="P:proteolysis"/>
    <property type="evidence" value="ECO:0007669"/>
    <property type="project" value="InterPro"/>
</dbReference>
<dbReference type="Pfam" id="PF07676">
    <property type="entry name" value="PD40"/>
    <property type="match status" value="1"/>
</dbReference>
<evidence type="ECO:0000256" key="1">
    <source>
        <dbReference type="ARBA" id="ARBA00022801"/>
    </source>
</evidence>
<feature type="domain" description="Peptidase S9 prolyl oligopeptidase catalytic" evidence="3">
    <location>
        <begin position="401"/>
        <end position="606"/>
    </location>
</feature>
<keyword evidence="2" id="KW-0720">Serine protease</keyword>
<dbReference type="Pfam" id="PF00326">
    <property type="entry name" value="Peptidase_S9"/>
    <property type="match status" value="1"/>
</dbReference>
<dbReference type="OrthoDB" id="128799at2"/>
<dbReference type="InterPro" id="IPR011659">
    <property type="entry name" value="WD40"/>
</dbReference>
<organism evidence="4 5">
    <name type="scientific">Acidithrix ferrooxidans</name>
    <dbReference type="NCBI Taxonomy" id="1280514"/>
    <lineage>
        <taxon>Bacteria</taxon>
        <taxon>Bacillati</taxon>
        <taxon>Actinomycetota</taxon>
        <taxon>Acidimicrobiia</taxon>
        <taxon>Acidimicrobiales</taxon>
        <taxon>Acidimicrobiaceae</taxon>
        <taxon>Acidithrix</taxon>
    </lineage>
</organism>
<evidence type="ECO:0000256" key="2">
    <source>
        <dbReference type="ARBA" id="ARBA00022825"/>
    </source>
</evidence>
<proteinExistence type="predicted"/>
<accession>A0A0D8HIW9</accession>
<dbReference type="GO" id="GO:0004252">
    <property type="term" value="F:serine-type endopeptidase activity"/>
    <property type="evidence" value="ECO:0007669"/>
    <property type="project" value="TreeGrafter"/>
</dbReference>
<dbReference type="SUPFAM" id="SSF82171">
    <property type="entry name" value="DPP6 N-terminal domain-like"/>
    <property type="match status" value="1"/>
</dbReference>
<dbReference type="Proteomes" id="UP000032360">
    <property type="component" value="Unassembled WGS sequence"/>
</dbReference>
<dbReference type="Gene3D" id="3.40.50.1820">
    <property type="entry name" value="alpha/beta hydrolase"/>
    <property type="match status" value="1"/>
</dbReference>
<dbReference type="PANTHER" id="PTHR42776:SF27">
    <property type="entry name" value="DIPEPTIDYL PEPTIDASE FAMILY MEMBER 6"/>
    <property type="match status" value="1"/>
</dbReference>
<keyword evidence="1" id="KW-0378">Hydrolase</keyword>
<gene>
    <name evidence="4" type="primary">tolB</name>
    <name evidence="4" type="ORF">AXFE_12580</name>
</gene>
<dbReference type="STRING" id="1280514.AXFE_12580"/>
<evidence type="ECO:0000313" key="4">
    <source>
        <dbReference type="EMBL" id="KJF17873.1"/>
    </source>
</evidence>
<keyword evidence="2" id="KW-0645">Protease</keyword>
<protein>
    <submittedName>
        <fullName evidence="4">Protein TolB</fullName>
    </submittedName>
</protein>
<sequence>MYDISSFIPRATLTDLVPRSTKGQFSVVAKENNQSELLIFDIGVLSQDYLAYPLDIARRYQGTIGGFQWSLNGDFGLYVDTSGDLRRFEEGKEQEIILRSGEVTSISRVVDSNQFIATLDNRRLALLHSSEPGHGYRVIFGGGRPANPDHFIGDETSSSSWGVTAFRHWYDTTMPWYESRIIFVNDQGEVIGMLDRPNTLYSQPRFSPDGKRLAFISSATSRLSIYLMDSPSATPRRITWSDHDYGDVDLGFGQASFSWSQDSRYIYASRNENGFARLMEISIDEEKEPREIAKGFLDSPIHLENTLISIRSGAKTPTQVVAIETTKGASPDELKKIPLFFAHSRDIQKSKLTEPELHILQVKETDQLVINARITRSSTANTIGTIVALHGGPIGQHHVRFDFRHAFYNSIGFDVVTLDPRGTSGYGIDFIKALNDGFGDFDVDDVTMGITKLIETNKISLPIALMGGSAGGLVALRVATVANLPIKGVIALYPVVDLTALSKTTHRFERNFLNIIVGDPIKDKEIYLKRSPINETKELKVPVLLLQGDQDSVVDADTTTEYAKRLRMHNKNTSLCIFTGEGHGFNQETTIKNETKEIVNFLFEQCGFSNPMDHDLNVN</sequence>
<comment type="caution">
    <text evidence="4">The sequence shown here is derived from an EMBL/GenBank/DDBJ whole genome shotgun (WGS) entry which is preliminary data.</text>
</comment>
<dbReference type="PANTHER" id="PTHR42776">
    <property type="entry name" value="SERINE PEPTIDASE S9 FAMILY MEMBER"/>
    <property type="match status" value="1"/>
</dbReference>
<dbReference type="SUPFAM" id="SSF53474">
    <property type="entry name" value="alpha/beta-Hydrolases"/>
    <property type="match status" value="1"/>
</dbReference>
<dbReference type="RefSeq" id="WP_052605014.1">
    <property type="nucleotide sequence ID" value="NZ_JXYS01000028.1"/>
</dbReference>
<dbReference type="AlphaFoldDB" id="A0A0D8HIW9"/>
<name>A0A0D8HIW9_9ACTN</name>